<name>A0AAD7JMR1_9AGAR</name>
<feature type="compositionally biased region" description="Pro residues" evidence="1">
    <location>
        <begin position="61"/>
        <end position="74"/>
    </location>
</feature>
<evidence type="ECO:0000313" key="2">
    <source>
        <dbReference type="EMBL" id="KAJ7766536.1"/>
    </source>
</evidence>
<keyword evidence="3" id="KW-1185">Reference proteome</keyword>
<organism evidence="2 3">
    <name type="scientific">Mycena maculata</name>
    <dbReference type="NCBI Taxonomy" id="230809"/>
    <lineage>
        <taxon>Eukaryota</taxon>
        <taxon>Fungi</taxon>
        <taxon>Dikarya</taxon>
        <taxon>Basidiomycota</taxon>
        <taxon>Agaricomycotina</taxon>
        <taxon>Agaricomycetes</taxon>
        <taxon>Agaricomycetidae</taxon>
        <taxon>Agaricales</taxon>
        <taxon>Marasmiineae</taxon>
        <taxon>Mycenaceae</taxon>
        <taxon>Mycena</taxon>
    </lineage>
</organism>
<evidence type="ECO:0000256" key="1">
    <source>
        <dbReference type="SAM" id="MobiDB-lite"/>
    </source>
</evidence>
<proteinExistence type="predicted"/>
<feature type="region of interest" description="Disordered" evidence="1">
    <location>
        <begin position="56"/>
        <end position="75"/>
    </location>
</feature>
<comment type="caution">
    <text evidence="2">The sequence shown here is derived from an EMBL/GenBank/DDBJ whole genome shotgun (WGS) entry which is preliminary data.</text>
</comment>
<protein>
    <submittedName>
        <fullName evidence="2">Uncharacterized protein</fullName>
    </submittedName>
</protein>
<dbReference type="Proteomes" id="UP001215280">
    <property type="component" value="Unassembled WGS sequence"/>
</dbReference>
<evidence type="ECO:0000313" key="3">
    <source>
        <dbReference type="Proteomes" id="UP001215280"/>
    </source>
</evidence>
<accession>A0AAD7JMR1</accession>
<dbReference type="EMBL" id="JARJLG010000032">
    <property type="protein sequence ID" value="KAJ7766536.1"/>
    <property type="molecule type" value="Genomic_DNA"/>
</dbReference>
<dbReference type="AlphaFoldDB" id="A0AAD7JMR1"/>
<gene>
    <name evidence="2" type="ORF">DFH07DRAFT_769796</name>
</gene>
<reference evidence="2" key="1">
    <citation type="submission" date="2023-03" db="EMBL/GenBank/DDBJ databases">
        <title>Massive genome expansion in bonnet fungi (Mycena s.s.) driven by repeated elements and novel gene families across ecological guilds.</title>
        <authorList>
            <consortium name="Lawrence Berkeley National Laboratory"/>
            <person name="Harder C.B."/>
            <person name="Miyauchi S."/>
            <person name="Viragh M."/>
            <person name="Kuo A."/>
            <person name="Thoen E."/>
            <person name="Andreopoulos B."/>
            <person name="Lu D."/>
            <person name="Skrede I."/>
            <person name="Drula E."/>
            <person name="Henrissat B."/>
            <person name="Morin E."/>
            <person name="Kohler A."/>
            <person name="Barry K."/>
            <person name="LaButti K."/>
            <person name="Morin E."/>
            <person name="Salamov A."/>
            <person name="Lipzen A."/>
            <person name="Mereny Z."/>
            <person name="Hegedus B."/>
            <person name="Baldrian P."/>
            <person name="Stursova M."/>
            <person name="Weitz H."/>
            <person name="Taylor A."/>
            <person name="Grigoriev I.V."/>
            <person name="Nagy L.G."/>
            <person name="Martin F."/>
            <person name="Kauserud H."/>
        </authorList>
    </citation>
    <scope>NUCLEOTIDE SEQUENCE</scope>
    <source>
        <strain evidence="2">CBHHK188m</strain>
    </source>
</reference>
<sequence>MSIATTPDDIRVLLRWFTVKFLESYSAPFSYVGKILDWLHRHATGPKVTVQHPRHAFRAPPCTPSGPLDNPPHVPAGADLSHPWVQAILLMGLTIQPTSNNWKCHYMRRSSAHDPEANDNGGEVEMYQNGLTAISSWKKHKHMDRLAISILGSCLIYGFHADLPGDLDSESVMNEKDETWRRGKVVEQGTGERKWNARGKSGTNMMGIPAALHMGSRIDAVACEGGYEGLKITVSNSVQRDTKELEQPENSDNSN</sequence>